<protein>
    <submittedName>
        <fullName evidence="7">Pyridoxal phosphate-dependent aminotransferase</fullName>
    </submittedName>
</protein>
<organism evidence="7 8">
    <name type="scientific">Aureimonas populi</name>
    <dbReference type="NCBI Taxonomy" id="1701758"/>
    <lineage>
        <taxon>Bacteria</taxon>
        <taxon>Pseudomonadati</taxon>
        <taxon>Pseudomonadota</taxon>
        <taxon>Alphaproteobacteria</taxon>
        <taxon>Hyphomicrobiales</taxon>
        <taxon>Aurantimonadaceae</taxon>
        <taxon>Aureimonas</taxon>
    </lineage>
</organism>
<comment type="caution">
    <text evidence="7">The sequence shown here is derived from an EMBL/GenBank/DDBJ whole genome shotgun (WGS) entry which is preliminary data.</text>
</comment>
<evidence type="ECO:0000259" key="6">
    <source>
        <dbReference type="Pfam" id="PF00155"/>
    </source>
</evidence>
<accession>A0ABW5CIT9</accession>
<evidence type="ECO:0000313" key="7">
    <source>
        <dbReference type="EMBL" id="MFD2235973.1"/>
    </source>
</evidence>
<dbReference type="Proteomes" id="UP001597371">
    <property type="component" value="Unassembled WGS sequence"/>
</dbReference>
<keyword evidence="8" id="KW-1185">Reference proteome</keyword>
<dbReference type="Gene3D" id="3.40.640.10">
    <property type="entry name" value="Type I PLP-dependent aspartate aminotransferase-like (Major domain)"/>
    <property type="match status" value="1"/>
</dbReference>
<feature type="domain" description="Aminotransferase class I/classII large" evidence="6">
    <location>
        <begin position="33"/>
        <end position="357"/>
    </location>
</feature>
<dbReference type="Pfam" id="PF00155">
    <property type="entry name" value="Aminotran_1_2"/>
    <property type="match status" value="1"/>
</dbReference>
<keyword evidence="4" id="KW-0663">Pyridoxal phosphate</keyword>
<dbReference type="InterPro" id="IPR015424">
    <property type="entry name" value="PyrdxlP-dep_Trfase"/>
</dbReference>
<evidence type="ECO:0000313" key="8">
    <source>
        <dbReference type="Proteomes" id="UP001597371"/>
    </source>
</evidence>
<dbReference type="PANTHER" id="PTHR43643">
    <property type="entry name" value="HISTIDINOL-PHOSPHATE AMINOTRANSFERASE 2"/>
    <property type="match status" value="1"/>
</dbReference>
<evidence type="ECO:0000256" key="5">
    <source>
        <dbReference type="ARBA" id="ARBA00029440"/>
    </source>
</evidence>
<gene>
    <name evidence="7" type="ORF">ACFSKQ_00660</name>
</gene>
<keyword evidence="3" id="KW-0808">Transferase</keyword>
<evidence type="ECO:0000256" key="1">
    <source>
        <dbReference type="ARBA" id="ARBA00007970"/>
    </source>
</evidence>
<dbReference type="RefSeq" id="WP_209736083.1">
    <property type="nucleotide sequence ID" value="NZ_CP072611.1"/>
</dbReference>
<comment type="similarity">
    <text evidence="1">Belongs to the class-II pyridoxal-phosphate-dependent aminotransferase family. Histidinol-phosphate aminotransferase subfamily.</text>
</comment>
<keyword evidence="2 7" id="KW-0032">Aminotransferase</keyword>
<dbReference type="EMBL" id="JBHUIJ010000002">
    <property type="protein sequence ID" value="MFD2235973.1"/>
    <property type="molecule type" value="Genomic_DNA"/>
</dbReference>
<dbReference type="GO" id="GO:0008483">
    <property type="term" value="F:transaminase activity"/>
    <property type="evidence" value="ECO:0007669"/>
    <property type="project" value="UniProtKB-KW"/>
</dbReference>
<dbReference type="SUPFAM" id="SSF53383">
    <property type="entry name" value="PLP-dependent transferases"/>
    <property type="match status" value="1"/>
</dbReference>
<evidence type="ECO:0000256" key="3">
    <source>
        <dbReference type="ARBA" id="ARBA00022679"/>
    </source>
</evidence>
<dbReference type="InterPro" id="IPR015422">
    <property type="entry name" value="PyrdxlP-dep_Trfase_small"/>
</dbReference>
<sequence length="364" mass="38693">MSLTALARSLPSTVPFVGPEALERRTGRPFKARLGANESVFGPSPAVVDAMAAAARDSWAYGDPEHFEVKAAIAAHHGVGPENVAVGEGIDGLLGLLVRLTVEPGDKVVTSLGAYPTFNYHVVGHGGVLDFVPYRADDHEDPEALAERAAALHPKLLYFANPDNPTGTWHEGAAVQRLIEATPEETILVLDEAYADFAPGSALPPLVPFRPNVLRFRTFSKAHGMAGARIGYVLGAPETLVHFDKVRNHFGLSRMAQAGAIAALADKAYLRETVARVAQARETLAAIALDAGLRPLPSATNFVAMDCGGDGAHARAILDGVISRGVFIRMPGQPPLDRMIRVTVGRPEELALFAEALSASLRDR</sequence>
<proteinExistence type="inferred from homology"/>
<dbReference type="CDD" id="cd00609">
    <property type="entry name" value="AAT_like"/>
    <property type="match status" value="1"/>
</dbReference>
<dbReference type="InterPro" id="IPR015421">
    <property type="entry name" value="PyrdxlP-dep_Trfase_major"/>
</dbReference>
<name>A0ABW5CIT9_9HYPH</name>
<reference evidence="8" key="1">
    <citation type="journal article" date="2019" name="Int. J. Syst. Evol. Microbiol.">
        <title>The Global Catalogue of Microorganisms (GCM) 10K type strain sequencing project: providing services to taxonomists for standard genome sequencing and annotation.</title>
        <authorList>
            <consortium name="The Broad Institute Genomics Platform"/>
            <consortium name="The Broad Institute Genome Sequencing Center for Infectious Disease"/>
            <person name="Wu L."/>
            <person name="Ma J."/>
        </authorList>
    </citation>
    <scope>NUCLEOTIDE SEQUENCE [LARGE SCALE GENOMIC DNA]</scope>
    <source>
        <strain evidence="8">ZS-35-S2</strain>
    </source>
</reference>
<dbReference type="InterPro" id="IPR004839">
    <property type="entry name" value="Aminotransferase_I/II_large"/>
</dbReference>
<dbReference type="NCBIfam" id="NF006014">
    <property type="entry name" value="PRK08153.1"/>
    <property type="match status" value="1"/>
</dbReference>
<dbReference type="PANTHER" id="PTHR43643:SF2">
    <property type="entry name" value="INDUCIBLE LYSINE DECARBOXYLASE"/>
    <property type="match status" value="1"/>
</dbReference>
<comment type="pathway">
    <text evidence="5">Amino-acid biosynthesis.</text>
</comment>
<evidence type="ECO:0000256" key="4">
    <source>
        <dbReference type="ARBA" id="ARBA00022898"/>
    </source>
</evidence>
<dbReference type="Gene3D" id="3.90.1150.10">
    <property type="entry name" value="Aspartate Aminotransferase, domain 1"/>
    <property type="match status" value="1"/>
</dbReference>
<dbReference type="InterPro" id="IPR050106">
    <property type="entry name" value="HistidinolP_aminotransfase"/>
</dbReference>
<evidence type="ECO:0000256" key="2">
    <source>
        <dbReference type="ARBA" id="ARBA00022576"/>
    </source>
</evidence>